<name>A0A1B6GLD5_9HEMI</name>
<gene>
    <name evidence="1" type="ORF">g.49650</name>
</gene>
<proteinExistence type="predicted"/>
<evidence type="ECO:0000313" key="1">
    <source>
        <dbReference type="EMBL" id="JAS63264.1"/>
    </source>
</evidence>
<dbReference type="PANTHER" id="PTHR47331:SF1">
    <property type="entry name" value="GAG-LIKE PROTEIN"/>
    <property type="match status" value="1"/>
</dbReference>
<dbReference type="PANTHER" id="PTHR47331">
    <property type="entry name" value="PHD-TYPE DOMAIN-CONTAINING PROTEIN"/>
    <property type="match status" value="1"/>
</dbReference>
<dbReference type="AlphaFoldDB" id="A0A1B6GLD5"/>
<accession>A0A1B6GLD5</accession>
<dbReference type="Pfam" id="PF05380">
    <property type="entry name" value="Peptidase_A17"/>
    <property type="match status" value="1"/>
</dbReference>
<organism evidence="1">
    <name type="scientific">Cuerna arida</name>
    <dbReference type="NCBI Taxonomy" id="1464854"/>
    <lineage>
        <taxon>Eukaryota</taxon>
        <taxon>Metazoa</taxon>
        <taxon>Ecdysozoa</taxon>
        <taxon>Arthropoda</taxon>
        <taxon>Hexapoda</taxon>
        <taxon>Insecta</taxon>
        <taxon>Pterygota</taxon>
        <taxon>Neoptera</taxon>
        <taxon>Paraneoptera</taxon>
        <taxon>Hemiptera</taxon>
        <taxon>Auchenorrhyncha</taxon>
        <taxon>Membracoidea</taxon>
        <taxon>Cicadellidae</taxon>
        <taxon>Cicadellinae</taxon>
        <taxon>Proconiini</taxon>
        <taxon>Cuerna</taxon>
    </lineage>
</organism>
<sequence length="111" mass="11868">AQRGGWFELHGFSDASEKAYGGAVYVKHVSDCGTATVNLLCAKSKVSPLKTVSLPRLELCGALLLAELMNTVKKALGDRIDKTIYWTDSTSTLVAVSRSSLLENLCSQSSS</sequence>
<protein>
    <submittedName>
        <fullName evidence="1">Uncharacterized protein</fullName>
    </submittedName>
</protein>
<reference evidence="1" key="1">
    <citation type="submission" date="2015-11" db="EMBL/GenBank/DDBJ databases">
        <title>De novo transcriptome assembly of four potential Pierce s Disease insect vectors from Arizona vineyards.</title>
        <authorList>
            <person name="Tassone E.E."/>
        </authorList>
    </citation>
    <scope>NUCLEOTIDE SEQUENCE</scope>
</reference>
<feature type="non-terminal residue" evidence="1">
    <location>
        <position position="1"/>
    </location>
</feature>
<dbReference type="InterPro" id="IPR008042">
    <property type="entry name" value="Retrotrans_Pao"/>
</dbReference>
<dbReference type="EMBL" id="GECZ01006505">
    <property type="protein sequence ID" value="JAS63264.1"/>
    <property type="molecule type" value="Transcribed_RNA"/>
</dbReference>